<name>A0A9W8IL16_9FUNG</name>
<evidence type="ECO:0000313" key="1">
    <source>
        <dbReference type="EMBL" id="KAJ2866351.1"/>
    </source>
</evidence>
<dbReference type="Proteomes" id="UP001140074">
    <property type="component" value="Unassembled WGS sequence"/>
</dbReference>
<proteinExistence type="predicted"/>
<reference evidence="1" key="1">
    <citation type="submission" date="2022-07" db="EMBL/GenBank/DDBJ databases">
        <title>Phylogenomic reconstructions and comparative analyses of Kickxellomycotina fungi.</title>
        <authorList>
            <person name="Reynolds N.K."/>
            <person name="Stajich J.E."/>
            <person name="Barry K."/>
            <person name="Grigoriev I.V."/>
            <person name="Crous P."/>
            <person name="Smith M.E."/>
        </authorList>
    </citation>
    <scope>NUCLEOTIDE SEQUENCE</scope>
    <source>
        <strain evidence="1">RSA 476</strain>
    </source>
</reference>
<feature type="non-terminal residue" evidence="1">
    <location>
        <position position="353"/>
    </location>
</feature>
<dbReference type="AlphaFoldDB" id="A0A9W8IL16"/>
<gene>
    <name evidence="1" type="ORF">GGH94_001628</name>
</gene>
<keyword evidence="2" id="KW-1185">Reference proteome</keyword>
<organism evidence="1 2">
    <name type="scientific">Coemansia aciculifera</name>
    <dbReference type="NCBI Taxonomy" id="417176"/>
    <lineage>
        <taxon>Eukaryota</taxon>
        <taxon>Fungi</taxon>
        <taxon>Fungi incertae sedis</taxon>
        <taxon>Zoopagomycota</taxon>
        <taxon>Kickxellomycotina</taxon>
        <taxon>Kickxellomycetes</taxon>
        <taxon>Kickxellales</taxon>
        <taxon>Kickxellaceae</taxon>
        <taxon>Coemansia</taxon>
    </lineage>
</organism>
<evidence type="ECO:0000313" key="2">
    <source>
        <dbReference type="Proteomes" id="UP001140074"/>
    </source>
</evidence>
<sequence>MNRPKNAPGKLLQFTLEVRFENGEPMKEYDMEVDTHALVRDLDDLVSTQHGGDIVFDMDTLLNVRNRDCPSTLFTNGSFNDNAVENGDTLRVAGTNCEQAKYDEDSKDKFASEPDCNSDEDQHPCTLYGNRLGKVNSTHPLDDGFISIEVERHAIKSVKIYVALDDLISGKAAHMLAQSKYSSLVFSSVKTMKIDINEFHKSKWEFDAGSVAGTPSLYQQLLVMFPEVTRVQLSKGSRDASEIDPTTCEFEQFVLGLFTKFNGVCATFDLKEGIKCMWNIEDMHSAVTEMTLFKACYSEKTFELVHKCVANLKVLDMHAYTGLDVLNVFTDANGNPVEYPKLTTLNLNKGYGP</sequence>
<protein>
    <submittedName>
        <fullName evidence="1">Uncharacterized protein</fullName>
    </submittedName>
</protein>
<comment type="caution">
    <text evidence="1">The sequence shown here is derived from an EMBL/GenBank/DDBJ whole genome shotgun (WGS) entry which is preliminary data.</text>
</comment>
<dbReference type="EMBL" id="JANBUY010000040">
    <property type="protein sequence ID" value="KAJ2866351.1"/>
    <property type="molecule type" value="Genomic_DNA"/>
</dbReference>
<accession>A0A9W8IL16</accession>